<comment type="cofactor">
    <cofactor evidence="1">
        <name>pyridoxal 5'-phosphate</name>
        <dbReference type="ChEBI" id="CHEBI:597326"/>
    </cofactor>
</comment>
<dbReference type="GO" id="GO:0004015">
    <property type="term" value="F:adenosylmethionine-8-amino-7-oxononanoate transaminase activity"/>
    <property type="evidence" value="ECO:0007669"/>
    <property type="project" value="TreeGrafter"/>
</dbReference>
<dbReference type="EMBL" id="CP007128">
    <property type="protein sequence ID" value="AHG88565.1"/>
    <property type="molecule type" value="Genomic_DNA"/>
</dbReference>
<gene>
    <name evidence="7" type="ORF">J421_1028</name>
</gene>
<dbReference type="Gene3D" id="3.90.1150.10">
    <property type="entry name" value="Aspartate Aminotransferase, domain 1"/>
    <property type="match status" value="1"/>
</dbReference>
<dbReference type="InterPro" id="IPR015421">
    <property type="entry name" value="PyrdxlP-dep_Trfase_major"/>
</dbReference>
<dbReference type="AlphaFoldDB" id="W0RE12"/>
<dbReference type="PANTHER" id="PTHR42684">
    <property type="entry name" value="ADENOSYLMETHIONINE-8-AMINO-7-OXONONANOATE AMINOTRANSFERASE"/>
    <property type="match status" value="1"/>
</dbReference>
<dbReference type="PANTHER" id="PTHR42684:SF1">
    <property type="entry name" value="BETA-ALANINE--PYRUVATE AMINOTRANSFERASE"/>
    <property type="match status" value="1"/>
</dbReference>
<evidence type="ECO:0000313" key="8">
    <source>
        <dbReference type="Proteomes" id="UP000019151"/>
    </source>
</evidence>
<dbReference type="FunCoup" id="W0RE12">
    <property type="interactions" value="37"/>
</dbReference>
<dbReference type="GO" id="GO:0030170">
    <property type="term" value="F:pyridoxal phosphate binding"/>
    <property type="evidence" value="ECO:0007669"/>
    <property type="project" value="InterPro"/>
</dbReference>
<dbReference type="OrthoDB" id="9801834at2"/>
<protein>
    <submittedName>
        <fullName evidence="7">Aminotransferase class-III</fullName>
    </submittedName>
</protein>
<organism evidence="7 8">
    <name type="scientific">Gemmatirosa kalamazoonensis</name>
    <dbReference type="NCBI Taxonomy" id="861299"/>
    <lineage>
        <taxon>Bacteria</taxon>
        <taxon>Pseudomonadati</taxon>
        <taxon>Gemmatimonadota</taxon>
        <taxon>Gemmatimonadia</taxon>
        <taxon>Gemmatimonadales</taxon>
        <taxon>Gemmatimonadaceae</taxon>
        <taxon>Gemmatirosa</taxon>
    </lineage>
</organism>
<dbReference type="STRING" id="861299.J421_1028"/>
<evidence type="ECO:0000256" key="4">
    <source>
        <dbReference type="ARBA" id="ARBA00022679"/>
    </source>
</evidence>
<dbReference type="Gene3D" id="3.40.640.10">
    <property type="entry name" value="Type I PLP-dependent aspartate aminotransferase-like (Major domain)"/>
    <property type="match status" value="1"/>
</dbReference>
<dbReference type="InterPro" id="IPR015422">
    <property type="entry name" value="PyrdxlP-dep_Trfase_small"/>
</dbReference>
<sequence>MTEILTEPLAEQVALDALWMPFTANRAFKQAPRLLAAAKDMHYTTDDGRRILDGTAGLWCVNAGHCREPIVHAIAAEAGRLDYAPAFQMGHPLQFRLAERLTEITPAGLDRVFFTNSGSEAVDTALKIALAYHRARGEPDRARFVGRARGYHGVGFGGISVGGIETNRRAFAAQLLPQVDHLPHTHDLARNAFSRGQPTHGAELAEELERVVHERGAETIAAVIVEPMAGSTGVLLPPAGYLERLRAICDQHDILLIFDEVITGFGRLGAPFAAQRFGVTPDVLTVAKGITNGAVPMGAAVVKREIHDAIMDAAQQAGGGIELFHGYTYSGHPLACAAGLATLELYEREDLFARAASLEGAWSDAVHALRGLPHVIDLRAMGLVAGIELDPRDGKPGARAFDVFMECFRRGLLIRVTGDIIALSPPLIVERGQIDEIFSTLSDALEKVS</sequence>
<dbReference type="Proteomes" id="UP000019151">
    <property type="component" value="Chromosome"/>
</dbReference>
<keyword evidence="5 6" id="KW-0663">Pyridoxal phosphate</keyword>
<dbReference type="InterPro" id="IPR005814">
    <property type="entry name" value="Aminotrans_3"/>
</dbReference>
<keyword evidence="8" id="KW-1185">Reference proteome</keyword>
<dbReference type="InterPro" id="IPR015424">
    <property type="entry name" value="PyrdxlP-dep_Trfase"/>
</dbReference>
<evidence type="ECO:0000256" key="3">
    <source>
        <dbReference type="ARBA" id="ARBA00022576"/>
    </source>
</evidence>
<dbReference type="FunFam" id="3.40.640.10:FF:000014">
    <property type="entry name" value="Adenosylmethionine-8-amino-7-oxononanoate aminotransferase, probable"/>
    <property type="match status" value="1"/>
</dbReference>
<dbReference type="InParanoid" id="W0RE12"/>
<dbReference type="RefSeq" id="WP_104022275.1">
    <property type="nucleotide sequence ID" value="NZ_CP007128.1"/>
</dbReference>
<dbReference type="eggNOG" id="COG0161">
    <property type="taxonomic scope" value="Bacteria"/>
</dbReference>
<evidence type="ECO:0000256" key="1">
    <source>
        <dbReference type="ARBA" id="ARBA00001933"/>
    </source>
</evidence>
<dbReference type="PROSITE" id="PS00600">
    <property type="entry name" value="AA_TRANSFER_CLASS_3"/>
    <property type="match status" value="1"/>
</dbReference>
<dbReference type="KEGG" id="gba:J421_1028"/>
<dbReference type="GO" id="GO:0009102">
    <property type="term" value="P:biotin biosynthetic process"/>
    <property type="evidence" value="ECO:0007669"/>
    <property type="project" value="TreeGrafter"/>
</dbReference>
<evidence type="ECO:0000256" key="5">
    <source>
        <dbReference type="ARBA" id="ARBA00022898"/>
    </source>
</evidence>
<dbReference type="Pfam" id="PF00202">
    <property type="entry name" value="Aminotran_3"/>
    <property type="match status" value="1"/>
</dbReference>
<dbReference type="CDD" id="cd00610">
    <property type="entry name" value="OAT_like"/>
    <property type="match status" value="1"/>
</dbReference>
<name>W0RE12_9BACT</name>
<accession>W0RE12</accession>
<dbReference type="InterPro" id="IPR049704">
    <property type="entry name" value="Aminotrans_3_PPA_site"/>
</dbReference>
<evidence type="ECO:0000256" key="6">
    <source>
        <dbReference type="RuleBase" id="RU003560"/>
    </source>
</evidence>
<keyword evidence="3 7" id="KW-0032">Aminotransferase</keyword>
<proteinExistence type="inferred from homology"/>
<dbReference type="PATRIC" id="fig|861299.3.peg.1042"/>
<keyword evidence="4 7" id="KW-0808">Transferase</keyword>
<evidence type="ECO:0000313" key="7">
    <source>
        <dbReference type="EMBL" id="AHG88565.1"/>
    </source>
</evidence>
<dbReference type="HOGENOM" id="CLU_016922_4_3_0"/>
<evidence type="ECO:0000256" key="2">
    <source>
        <dbReference type="ARBA" id="ARBA00008954"/>
    </source>
</evidence>
<reference evidence="7 8" key="1">
    <citation type="journal article" date="2014" name="Genome Announc.">
        <title>Genome Sequence and Methylome of Soil Bacterium Gemmatirosa kalamazoonensis KBS708T, a Member of the Rarely Cultivated Gemmatimonadetes Phylum.</title>
        <authorList>
            <person name="Debruyn J.M."/>
            <person name="Radosevich M."/>
            <person name="Wommack K.E."/>
            <person name="Polson S.W."/>
            <person name="Hauser L.J."/>
            <person name="Fawaz M.N."/>
            <person name="Korlach J."/>
            <person name="Tsai Y.C."/>
        </authorList>
    </citation>
    <scope>NUCLEOTIDE SEQUENCE [LARGE SCALE GENOMIC DNA]</scope>
    <source>
        <strain evidence="7 8">KBS708</strain>
    </source>
</reference>
<dbReference type="SUPFAM" id="SSF53383">
    <property type="entry name" value="PLP-dependent transferases"/>
    <property type="match status" value="1"/>
</dbReference>
<comment type="similarity">
    <text evidence="2 6">Belongs to the class-III pyridoxal-phosphate-dependent aminotransferase family.</text>
</comment>